<feature type="transmembrane region" description="Helical" evidence="1">
    <location>
        <begin position="152"/>
        <end position="171"/>
    </location>
</feature>
<feature type="transmembrane region" description="Helical" evidence="1">
    <location>
        <begin position="115"/>
        <end position="140"/>
    </location>
</feature>
<feature type="transmembrane region" description="Helical" evidence="1">
    <location>
        <begin position="54"/>
        <end position="72"/>
    </location>
</feature>
<gene>
    <name evidence="2" type="ORF">CAEBREN_14126</name>
</gene>
<evidence type="ECO:0000313" key="3">
    <source>
        <dbReference type="Proteomes" id="UP000008068"/>
    </source>
</evidence>
<keyword evidence="1" id="KW-1133">Transmembrane helix</keyword>
<reference evidence="3" key="1">
    <citation type="submission" date="2011-07" db="EMBL/GenBank/DDBJ databases">
        <authorList>
            <consortium name="Caenorhabditis brenneri Sequencing and Analysis Consortium"/>
            <person name="Wilson R.K."/>
        </authorList>
    </citation>
    <scope>NUCLEOTIDE SEQUENCE [LARGE SCALE GENOMIC DNA]</scope>
    <source>
        <strain evidence="3">PB2801</strain>
    </source>
</reference>
<name>G0MVT1_CAEBE</name>
<dbReference type="eggNOG" id="ENOG502TJ1H">
    <property type="taxonomic scope" value="Eukaryota"/>
</dbReference>
<dbReference type="Proteomes" id="UP000008068">
    <property type="component" value="Unassembled WGS sequence"/>
</dbReference>
<sequence length="234" mass="26424">MLILSSFATIFIHITNIIFIDFTQTPSSTSTSTSDDTTTIIPAIGCFPFAYSKMFLFATSIFGTVCVIWRFLLKKKPAENVLCYKKQLKYGVFGLLVMTIAQKVGWWYLSRKVPIGFALTFFSELSAMGFFLVFILAGACACDVKYRQWKEYLGFVVVFTVMITYATMSFMGTNIDLLVHAIYTISIAVYIIDIHVLSCNQIRVVVPSVPPENEMEKRQSAQDNQLFLGDSFMV</sequence>
<proteinExistence type="predicted"/>
<protein>
    <submittedName>
        <fullName evidence="2">Uncharacterized protein</fullName>
    </submittedName>
</protein>
<keyword evidence="1" id="KW-0812">Transmembrane</keyword>
<dbReference type="EMBL" id="GL379815">
    <property type="protein sequence ID" value="EGT45253.1"/>
    <property type="molecule type" value="Genomic_DNA"/>
</dbReference>
<organism evidence="3">
    <name type="scientific">Caenorhabditis brenneri</name>
    <name type="common">Nematode worm</name>
    <dbReference type="NCBI Taxonomy" id="135651"/>
    <lineage>
        <taxon>Eukaryota</taxon>
        <taxon>Metazoa</taxon>
        <taxon>Ecdysozoa</taxon>
        <taxon>Nematoda</taxon>
        <taxon>Chromadorea</taxon>
        <taxon>Rhabditida</taxon>
        <taxon>Rhabditina</taxon>
        <taxon>Rhabditomorpha</taxon>
        <taxon>Rhabditoidea</taxon>
        <taxon>Rhabditidae</taxon>
        <taxon>Peloderinae</taxon>
        <taxon>Caenorhabditis</taxon>
    </lineage>
</organism>
<dbReference type="OrthoDB" id="10340358at2759"/>
<evidence type="ECO:0000256" key="1">
    <source>
        <dbReference type="SAM" id="Phobius"/>
    </source>
</evidence>
<dbReference type="AlphaFoldDB" id="G0MVT1"/>
<feature type="transmembrane region" description="Helical" evidence="1">
    <location>
        <begin position="177"/>
        <end position="197"/>
    </location>
</feature>
<keyword evidence="1" id="KW-0472">Membrane</keyword>
<dbReference type="HOGENOM" id="CLU_1185935_0_0_1"/>
<accession>G0MVT1</accession>
<dbReference type="InParanoid" id="G0MVT1"/>
<keyword evidence="3" id="KW-1185">Reference proteome</keyword>
<feature type="transmembrane region" description="Helical" evidence="1">
    <location>
        <begin position="92"/>
        <end position="109"/>
    </location>
</feature>
<evidence type="ECO:0000313" key="2">
    <source>
        <dbReference type="EMBL" id="EGT45253.1"/>
    </source>
</evidence>
<dbReference type="OMA" id="FIHITNI"/>